<accession>A0A5B0S2Y1</accession>
<dbReference type="AlphaFoldDB" id="A0A5B0S2Y1"/>
<sequence length="363" mass="40726">MTSSSSPAVILVTGGSGLVGSALKHVIDTESIGSRFGRRTKEEKWVFLSGSKDGDLRELDQTLKVFEKYKPTHVIHLAALVGGLFANMKHNATFLRDNMKINENVLWASKVHNCQKVISCLSTCVFPDKVTYPIDESMVHDGPPHLSNFGYAHAKRMVDVQNHAYHSEFGCNFTSAIPTNIFGPHDNYDLENSHVIPGLVHKCILAKKNKTPFVVAGSGKPLRQFVYSSDLAKLFVWQLWEYEEIAPIILSVGEEDEVSIKQVADAIVKAVEFEGDYSVYYDFIIILRVCAQKPDLISPKKYSQFDTTKADGQYKKTASNSKLKRLLPDFKFTPFETALEESVKWFVENYESARTGPKHSQNP</sequence>
<dbReference type="InterPro" id="IPR028614">
    <property type="entry name" value="GDP_fucose/colitose_synth"/>
</dbReference>
<dbReference type="SUPFAM" id="SSF51735">
    <property type="entry name" value="NAD(P)-binding Rossmann-fold domains"/>
    <property type="match status" value="1"/>
</dbReference>
<gene>
    <name evidence="8" type="ORF">PGTUg99_001756</name>
</gene>
<dbReference type="GO" id="GO:0050577">
    <property type="term" value="F:GDP-L-fucose synthase activity"/>
    <property type="evidence" value="ECO:0007669"/>
    <property type="project" value="UniProtKB-EC"/>
</dbReference>
<keyword evidence="6" id="KW-0413">Isomerase</keyword>
<dbReference type="PANTHER" id="PTHR43238">
    <property type="entry name" value="GDP-L-FUCOSE SYNTHASE"/>
    <property type="match status" value="1"/>
</dbReference>
<dbReference type="HAMAP" id="MF_00956">
    <property type="entry name" value="GDP_fucose_synth"/>
    <property type="match status" value="1"/>
</dbReference>
<dbReference type="EC" id="1.1.1.271" evidence="3"/>
<keyword evidence="5" id="KW-0560">Oxidoreductase</keyword>
<comment type="pathway">
    <text evidence="1">Nucleotide-sugar biosynthesis; GDP-L-fucose biosynthesis via de novo pathway; GDP-L-fucose from GDP-alpha-D-mannose: step 2/2.</text>
</comment>
<dbReference type="InterPro" id="IPR001509">
    <property type="entry name" value="Epimerase_deHydtase"/>
</dbReference>
<comment type="similarity">
    <text evidence="2">Belongs to the NAD(P)-dependent epimerase/dehydratase family. Fucose synthase subfamily.</text>
</comment>
<name>A0A5B0S2Y1_PUCGR</name>
<dbReference type="GO" id="GO:0016853">
    <property type="term" value="F:isomerase activity"/>
    <property type="evidence" value="ECO:0007669"/>
    <property type="project" value="UniProtKB-KW"/>
</dbReference>
<dbReference type="GO" id="GO:0042351">
    <property type="term" value="P:'de novo' GDP-L-fucose biosynthetic process"/>
    <property type="evidence" value="ECO:0007669"/>
    <property type="project" value="UniProtKB-UniPathway"/>
</dbReference>
<dbReference type="Gene3D" id="3.40.50.720">
    <property type="entry name" value="NAD(P)-binding Rossmann-like Domain"/>
    <property type="match status" value="1"/>
</dbReference>
<evidence type="ECO:0000256" key="6">
    <source>
        <dbReference type="ARBA" id="ARBA00023235"/>
    </source>
</evidence>
<feature type="domain" description="NAD-dependent epimerase/dehydratase" evidence="7">
    <location>
        <begin position="10"/>
        <end position="248"/>
    </location>
</feature>
<evidence type="ECO:0000313" key="8">
    <source>
        <dbReference type="EMBL" id="KAA1131403.1"/>
    </source>
</evidence>
<dbReference type="UniPathway" id="UPA00128">
    <property type="reaction ID" value="UER00191"/>
</dbReference>
<reference evidence="8 9" key="1">
    <citation type="submission" date="2019-05" db="EMBL/GenBank/DDBJ databases">
        <title>Emergence of the Ug99 lineage of the wheat stem rust pathogen through somatic hybridization.</title>
        <authorList>
            <person name="Li F."/>
            <person name="Upadhyaya N.M."/>
            <person name="Sperschneider J."/>
            <person name="Matny O."/>
            <person name="Nguyen-Phuc H."/>
            <person name="Mago R."/>
            <person name="Raley C."/>
            <person name="Miller M.E."/>
            <person name="Silverstein K.A.T."/>
            <person name="Henningsen E."/>
            <person name="Hirsch C.D."/>
            <person name="Visser B."/>
            <person name="Pretorius Z.A."/>
            <person name="Steffenson B.J."/>
            <person name="Schwessinger B."/>
            <person name="Dodds P.N."/>
            <person name="Figueroa M."/>
        </authorList>
    </citation>
    <scope>NUCLEOTIDE SEQUENCE [LARGE SCALE GENOMIC DNA]</scope>
    <source>
        <strain evidence="8 9">Ug99</strain>
    </source>
</reference>
<organism evidence="8 9">
    <name type="scientific">Puccinia graminis f. sp. tritici</name>
    <dbReference type="NCBI Taxonomy" id="56615"/>
    <lineage>
        <taxon>Eukaryota</taxon>
        <taxon>Fungi</taxon>
        <taxon>Dikarya</taxon>
        <taxon>Basidiomycota</taxon>
        <taxon>Pucciniomycotina</taxon>
        <taxon>Pucciniomycetes</taxon>
        <taxon>Pucciniales</taxon>
        <taxon>Pucciniaceae</taxon>
        <taxon>Puccinia</taxon>
    </lineage>
</organism>
<dbReference type="InterPro" id="IPR036291">
    <property type="entry name" value="NAD(P)-bd_dom_sf"/>
</dbReference>
<comment type="caution">
    <text evidence="8">The sequence shown here is derived from an EMBL/GenBank/DDBJ whole genome shotgun (WGS) entry which is preliminary data.</text>
</comment>
<proteinExistence type="inferred from homology"/>
<evidence type="ECO:0000256" key="2">
    <source>
        <dbReference type="ARBA" id="ARBA00005959"/>
    </source>
</evidence>
<evidence type="ECO:0000256" key="4">
    <source>
        <dbReference type="ARBA" id="ARBA00022857"/>
    </source>
</evidence>
<protein>
    <recommendedName>
        <fullName evidence="3">GDP-L-fucose synthase</fullName>
        <ecNumber evidence="3">1.1.1.271</ecNumber>
    </recommendedName>
</protein>
<evidence type="ECO:0000256" key="5">
    <source>
        <dbReference type="ARBA" id="ARBA00023002"/>
    </source>
</evidence>
<evidence type="ECO:0000256" key="3">
    <source>
        <dbReference type="ARBA" id="ARBA00012371"/>
    </source>
</evidence>
<evidence type="ECO:0000256" key="1">
    <source>
        <dbReference type="ARBA" id="ARBA00004883"/>
    </source>
</evidence>
<dbReference type="PANTHER" id="PTHR43238:SF1">
    <property type="entry name" value="GDP-L-FUCOSE SYNTHASE"/>
    <property type="match status" value="1"/>
</dbReference>
<dbReference type="CDD" id="cd05239">
    <property type="entry name" value="GDP_FS_SDR_e"/>
    <property type="match status" value="1"/>
</dbReference>
<dbReference type="EMBL" id="VDEP01000103">
    <property type="protein sequence ID" value="KAA1131403.1"/>
    <property type="molecule type" value="Genomic_DNA"/>
</dbReference>
<dbReference type="Pfam" id="PF01370">
    <property type="entry name" value="Epimerase"/>
    <property type="match status" value="1"/>
</dbReference>
<evidence type="ECO:0000313" key="9">
    <source>
        <dbReference type="Proteomes" id="UP000325313"/>
    </source>
</evidence>
<evidence type="ECO:0000259" key="7">
    <source>
        <dbReference type="Pfam" id="PF01370"/>
    </source>
</evidence>
<keyword evidence="4" id="KW-0521">NADP</keyword>
<dbReference type="Gene3D" id="3.90.25.10">
    <property type="entry name" value="UDP-galactose 4-epimerase, domain 1"/>
    <property type="match status" value="1"/>
</dbReference>
<dbReference type="Proteomes" id="UP000325313">
    <property type="component" value="Unassembled WGS sequence"/>
</dbReference>